<dbReference type="AlphaFoldDB" id="A0A7W9DJ99"/>
<dbReference type="RefSeq" id="WP_183866948.1">
    <property type="nucleotide sequence ID" value="NZ_JACHCF010000004.1"/>
</dbReference>
<protein>
    <submittedName>
        <fullName evidence="2">Uncharacterized protein</fullName>
    </submittedName>
</protein>
<evidence type="ECO:0000313" key="3">
    <source>
        <dbReference type="Proteomes" id="UP000537718"/>
    </source>
</evidence>
<name>A0A7W9DJ99_9SPHI</name>
<reference evidence="2 3" key="1">
    <citation type="submission" date="2020-08" db="EMBL/GenBank/DDBJ databases">
        <title>Genomic Encyclopedia of Type Strains, Phase IV (KMG-V): Genome sequencing to study the core and pangenomes of soil and plant-associated prokaryotes.</title>
        <authorList>
            <person name="Whitman W."/>
        </authorList>
    </citation>
    <scope>NUCLEOTIDE SEQUENCE [LARGE SCALE GENOMIC DNA]</scope>
    <source>
        <strain evidence="2 3">MP7CTX6</strain>
    </source>
</reference>
<keyword evidence="1" id="KW-0472">Membrane</keyword>
<proteinExistence type="predicted"/>
<evidence type="ECO:0000256" key="1">
    <source>
        <dbReference type="SAM" id="Phobius"/>
    </source>
</evidence>
<accession>A0A7W9DJ99</accession>
<dbReference type="EMBL" id="JACHCF010000004">
    <property type="protein sequence ID" value="MBB5620948.1"/>
    <property type="molecule type" value="Genomic_DNA"/>
</dbReference>
<keyword evidence="1" id="KW-1133">Transmembrane helix</keyword>
<dbReference type="Proteomes" id="UP000537718">
    <property type="component" value="Unassembled WGS sequence"/>
</dbReference>
<evidence type="ECO:0000313" key="2">
    <source>
        <dbReference type="EMBL" id="MBB5620948.1"/>
    </source>
</evidence>
<sequence length="234" mass="27283">MKKIIEKNPVLFFIIPLVIFFLTGCALLYFAVLKNEGVPFYGWVVIGAFIIIPILLTYGFVFGFSPSKTVESNSNQLVFNPDGINFEMALFDCSCFIKWNSIDTIIYSDSRNEDYDEYIIFVNELPICTQKEKPWWPNKLFPYKQKHNKIRIKSDAVNFKALPDLVEQYLLSTVDFEFKDSRKGTLINSETFTKGNTHTTIEKWKPASNYEPFKMIYDKYNRTVHDIQKRDGAI</sequence>
<feature type="transmembrane region" description="Helical" evidence="1">
    <location>
        <begin position="12"/>
        <end position="32"/>
    </location>
</feature>
<comment type="caution">
    <text evidence="2">The sequence shown here is derived from an EMBL/GenBank/DDBJ whole genome shotgun (WGS) entry which is preliminary data.</text>
</comment>
<gene>
    <name evidence="2" type="ORF">HDE69_002001</name>
</gene>
<feature type="transmembrane region" description="Helical" evidence="1">
    <location>
        <begin position="38"/>
        <end position="64"/>
    </location>
</feature>
<dbReference type="PROSITE" id="PS51257">
    <property type="entry name" value="PROKAR_LIPOPROTEIN"/>
    <property type="match status" value="1"/>
</dbReference>
<organism evidence="2 3">
    <name type="scientific">Pedobacter cryoconitis</name>
    <dbReference type="NCBI Taxonomy" id="188932"/>
    <lineage>
        <taxon>Bacteria</taxon>
        <taxon>Pseudomonadati</taxon>
        <taxon>Bacteroidota</taxon>
        <taxon>Sphingobacteriia</taxon>
        <taxon>Sphingobacteriales</taxon>
        <taxon>Sphingobacteriaceae</taxon>
        <taxon>Pedobacter</taxon>
    </lineage>
</organism>
<keyword evidence="1" id="KW-0812">Transmembrane</keyword>